<feature type="coiled-coil region" evidence="5">
    <location>
        <begin position="186"/>
        <end position="213"/>
    </location>
</feature>
<keyword evidence="3" id="KW-0862">Zinc</keyword>
<comment type="caution">
    <text evidence="9">The sequence shown here is derived from an EMBL/GenBank/DDBJ whole genome shotgun (WGS) entry which is preliminary data.</text>
</comment>
<evidence type="ECO:0000256" key="1">
    <source>
        <dbReference type="ARBA" id="ARBA00022723"/>
    </source>
</evidence>
<dbReference type="Gene3D" id="2.30.30.40">
    <property type="entry name" value="SH3 Domains"/>
    <property type="match status" value="1"/>
</dbReference>
<dbReference type="SUPFAM" id="SSF57850">
    <property type="entry name" value="RING/U-box"/>
    <property type="match status" value="1"/>
</dbReference>
<evidence type="ECO:0000313" key="9">
    <source>
        <dbReference type="EMBL" id="KAK7088003.1"/>
    </source>
</evidence>
<dbReference type="PROSITE" id="PS50119">
    <property type="entry name" value="ZF_BBOX"/>
    <property type="match status" value="1"/>
</dbReference>
<dbReference type="SMART" id="SM00184">
    <property type="entry name" value="RING"/>
    <property type="match status" value="1"/>
</dbReference>
<accession>A0AAN9AJ99</accession>
<dbReference type="InterPro" id="IPR018957">
    <property type="entry name" value="Znf_C3HC4_RING-type"/>
</dbReference>
<feature type="domain" description="B box-type" evidence="7">
    <location>
        <begin position="150"/>
        <end position="194"/>
    </location>
</feature>
<dbReference type="EMBL" id="JBAMIC010004070">
    <property type="protein sequence ID" value="KAK7088003.1"/>
    <property type="molecule type" value="Genomic_DNA"/>
</dbReference>
<evidence type="ECO:0000256" key="3">
    <source>
        <dbReference type="ARBA" id="ARBA00022833"/>
    </source>
</evidence>
<keyword evidence="10" id="KW-1185">Reference proteome</keyword>
<keyword evidence="5" id="KW-0175">Coiled coil</keyword>
<evidence type="ECO:0000256" key="4">
    <source>
        <dbReference type="PROSITE-ProRule" id="PRU00024"/>
    </source>
</evidence>
<dbReference type="SUPFAM" id="SSF57845">
    <property type="entry name" value="B-box zinc-binding domain"/>
    <property type="match status" value="1"/>
</dbReference>
<dbReference type="InterPro" id="IPR013083">
    <property type="entry name" value="Znf_RING/FYVE/PHD"/>
</dbReference>
<protein>
    <submittedName>
        <fullName evidence="9">Uncharacterized protein</fullName>
    </submittedName>
</protein>
<dbReference type="Pfam" id="PF06701">
    <property type="entry name" value="MIB_HERC2"/>
    <property type="match status" value="1"/>
</dbReference>
<keyword evidence="2 4" id="KW-0863">Zinc-finger</keyword>
<dbReference type="GO" id="GO:0016567">
    <property type="term" value="P:protein ubiquitination"/>
    <property type="evidence" value="ECO:0007669"/>
    <property type="project" value="InterPro"/>
</dbReference>
<dbReference type="InterPro" id="IPR001841">
    <property type="entry name" value="Znf_RING"/>
</dbReference>
<dbReference type="Pfam" id="PF00097">
    <property type="entry name" value="zf-C3HC4"/>
    <property type="match status" value="1"/>
</dbReference>
<dbReference type="PANTHER" id="PTHR25462:SF296">
    <property type="entry name" value="MEIOTIC P26, ISOFORM F"/>
    <property type="match status" value="1"/>
</dbReference>
<organism evidence="9 10">
    <name type="scientific">Littorina saxatilis</name>
    <dbReference type="NCBI Taxonomy" id="31220"/>
    <lineage>
        <taxon>Eukaryota</taxon>
        <taxon>Metazoa</taxon>
        <taxon>Spiralia</taxon>
        <taxon>Lophotrochozoa</taxon>
        <taxon>Mollusca</taxon>
        <taxon>Gastropoda</taxon>
        <taxon>Caenogastropoda</taxon>
        <taxon>Littorinimorpha</taxon>
        <taxon>Littorinoidea</taxon>
        <taxon>Littorinidae</taxon>
        <taxon>Littorina</taxon>
    </lineage>
</organism>
<sequence>MAGKAKGDLQCPVCTNTFTNPKILPCNHLACRGCLLSRLEKEGTQAGCPLCKATILSSAKKGQGQGRLASAVDSLPTDWITTALVDNQRILAGPHVCAMCENNVTATSYCFACRVKLCPTCTSYHEKLPGTKEHNLGQLSKLTEKQLAANRQATCNNHANRPAEMYCSSHHQLICMECCTTNHRRCAEVKAIAEAANEKRSELKQRSQKLKTKGEGLGSQVKNVKDRFKDMRSKTKDVFDNIQQNVEKRRQQVNELIQMEEDSTMTSLNEIEKSRDGVDSISENMDHLLTSAPDDALLMMQRHLKSRLTDLESESKRITKVKNAGDVVFDGQILSRLKSDLYKLGEVQKPQYEMRYVSDEVATNPQYPVVYLSDDEERPQYRIISTSEDTTVAVSGALRSGYPRGAELAKVLKVGDKVRRGRDWALWNGVQDTGGTGRVTAINSQIIPFPGWVDVQWDTGEEDSYRMGCGGRYELDLA</sequence>
<dbReference type="PANTHER" id="PTHR25462">
    <property type="entry name" value="BONUS, ISOFORM C-RELATED"/>
    <property type="match status" value="1"/>
</dbReference>
<dbReference type="InterPro" id="IPR037252">
    <property type="entry name" value="Mib_Herc2_sf"/>
</dbReference>
<feature type="domain" description="RING-type" evidence="6">
    <location>
        <begin position="11"/>
        <end position="52"/>
    </location>
</feature>
<evidence type="ECO:0000259" key="6">
    <source>
        <dbReference type="PROSITE" id="PS50089"/>
    </source>
</evidence>
<evidence type="ECO:0000313" key="10">
    <source>
        <dbReference type="Proteomes" id="UP001374579"/>
    </source>
</evidence>
<evidence type="ECO:0000259" key="7">
    <source>
        <dbReference type="PROSITE" id="PS50119"/>
    </source>
</evidence>
<dbReference type="InterPro" id="IPR047153">
    <property type="entry name" value="TRIM45/56/19-like"/>
</dbReference>
<gene>
    <name evidence="9" type="ORF">V1264_021982</name>
</gene>
<dbReference type="Gene3D" id="4.10.830.40">
    <property type="match status" value="1"/>
</dbReference>
<proteinExistence type="predicted"/>
<dbReference type="GO" id="GO:0008270">
    <property type="term" value="F:zinc ion binding"/>
    <property type="evidence" value="ECO:0007669"/>
    <property type="project" value="UniProtKB-KW"/>
</dbReference>
<dbReference type="Gene3D" id="3.30.160.60">
    <property type="entry name" value="Classic Zinc Finger"/>
    <property type="match status" value="1"/>
</dbReference>
<dbReference type="AlphaFoldDB" id="A0AAN9AJ99"/>
<evidence type="ECO:0000259" key="8">
    <source>
        <dbReference type="PROSITE" id="PS51416"/>
    </source>
</evidence>
<dbReference type="PROSITE" id="PS51416">
    <property type="entry name" value="MIB_HERC2"/>
    <property type="match status" value="1"/>
</dbReference>
<feature type="domain" description="MIB/HERC2" evidence="8">
    <location>
        <begin position="404"/>
        <end position="478"/>
    </location>
</feature>
<dbReference type="SUPFAM" id="SSF159034">
    <property type="entry name" value="Mib/herc2 domain-like"/>
    <property type="match status" value="1"/>
</dbReference>
<dbReference type="Proteomes" id="UP001374579">
    <property type="component" value="Unassembled WGS sequence"/>
</dbReference>
<dbReference type="Gene3D" id="3.30.40.10">
    <property type="entry name" value="Zinc/RING finger domain, C3HC4 (zinc finger)"/>
    <property type="match status" value="1"/>
</dbReference>
<name>A0AAN9AJ99_9CAEN</name>
<dbReference type="PROSITE" id="PS50089">
    <property type="entry name" value="ZF_RING_2"/>
    <property type="match status" value="1"/>
</dbReference>
<dbReference type="InterPro" id="IPR000315">
    <property type="entry name" value="Znf_B-box"/>
</dbReference>
<evidence type="ECO:0000256" key="2">
    <source>
        <dbReference type="ARBA" id="ARBA00022771"/>
    </source>
</evidence>
<reference evidence="9 10" key="1">
    <citation type="submission" date="2024-02" db="EMBL/GenBank/DDBJ databases">
        <title>Chromosome-scale genome assembly of the rough periwinkle Littorina saxatilis.</title>
        <authorList>
            <person name="De Jode A."/>
            <person name="Faria R."/>
            <person name="Formenti G."/>
            <person name="Sims Y."/>
            <person name="Smith T.P."/>
            <person name="Tracey A."/>
            <person name="Wood J.M.D."/>
            <person name="Zagrodzka Z.B."/>
            <person name="Johannesson K."/>
            <person name="Butlin R.K."/>
            <person name="Leder E.H."/>
        </authorList>
    </citation>
    <scope>NUCLEOTIDE SEQUENCE [LARGE SCALE GENOMIC DNA]</scope>
    <source>
        <strain evidence="9">Snail1</strain>
        <tissue evidence="9">Muscle</tissue>
    </source>
</reference>
<dbReference type="InterPro" id="IPR010606">
    <property type="entry name" value="Mib_Herc2"/>
</dbReference>
<dbReference type="GO" id="GO:0004842">
    <property type="term" value="F:ubiquitin-protein transferase activity"/>
    <property type="evidence" value="ECO:0007669"/>
    <property type="project" value="InterPro"/>
</dbReference>
<evidence type="ECO:0000256" key="5">
    <source>
        <dbReference type="SAM" id="Coils"/>
    </source>
</evidence>
<keyword evidence="1" id="KW-0479">Metal-binding</keyword>